<organism evidence="1 2">
    <name type="scientific">Dysosmobacter acutus</name>
    <dbReference type="NCBI Taxonomy" id="2841504"/>
    <lineage>
        <taxon>Bacteria</taxon>
        <taxon>Bacillati</taxon>
        <taxon>Bacillota</taxon>
        <taxon>Clostridia</taxon>
        <taxon>Eubacteriales</taxon>
        <taxon>Oscillospiraceae</taxon>
        <taxon>Dysosmobacter</taxon>
    </lineage>
</organism>
<evidence type="ECO:0000313" key="2">
    <source>
        <dbReference type="Proteomes" id="UP000787672"/>
    </source>
</evidence>
<protein>
    <submittedName>
        <fullName evidence="1">Uncharacterized protein</fullName>
    </submittedName>
</protein>
<comment type="caution">
    <text evidence="1">The sequence shown here is derived from an EMBL/GenBank/DDBJ whole genome shotgun (WGS) entry which is preliminary data.</text>
</comment>
<name>A0ABS6F6T5_9FIRM</name>
<reference evidence="1 2" key="1">
    <citation type="submission" date="2021-06" db="EMBL/GenBank/DDBJ databases">
        <authorList>
            <person name="Sun Q."/>
            <person name="Li D."/>
        </authorList>
    </citation>
    <scope>NUCLEOTIDE SEQUENCE [LARGE SCALE GENOMIC DNA]</scope>
    <source>
        <strain evidence="1 2">MSJ-2</strain>
    </source>
</reference>
<dbReference type="RefSeq" id="WP_216558160.1">
    <property type="nucleotide sequence ID" value="NZ_JAHLQN010000001.1"/>
</dbReference>
<dbReference type="EMBL" id="JAHLQN010000001">
    <property type="protein sequence ID" value="MBU5625768.1"/>
    <property type="molecule type" value="Genomic_DNA"/>
</dbReference>
<dbReference type="Proteomes" id="UP000787672">
    <property type="component" value="Unassembled WGS sequence"/>
</dbReference>
<gene>
    <name evidence="1" type="ORF">KQI82_02315</name>
</gene>
<proteinExistence type="predicted"/>
<keyword evidence="2" id="KW-1185">Reference proteome</keyword>
<sequence>MPDYKKLYLDLMYSSEQAIRMLIEAQKRCEDAVLSEAVELTEEERDRI</sequence>
<accession>A0ABS6F6T5</accession>
<evidence type="ECO:0000313" key="1">
    <source>
        <dbReference type="EMBL" id="MBU5625768.1"/>
    </source>
</evidence>